<evidence type="ECO:0000313" key="3">
    <source>
        <dbReference type="Proteomes" id="UP001642484"/>
    </source>
</evidence>
<organism evidence="2 3">
    <name type="scientific">Durusdinium trenchii</name>
    <dbReference type="NCBI Taxonomy" id="1381693"/>
    <lineage>
        <taxon>Eukaryota</taxon>
        <taxon>Sar</taxon>
        <taxon>Alveolata</taxon>
        <taxon>Dinophyceae</taxon>
        <taxon>Suessiales</taxon>
        <taxon>Symbiodiniaceae</taxon>
        <taxon>Durusdinium</taxon>
    </lineage>
</organism>
<proteinExistence type="predicted"/>
<dbReference type="Pfam" id="PF12770">
    <property type="entry name" value="CHAT"/>
    <property type="match status" value="1"/>
</dbReference>
<keyword evidence="3" id="KW-1185">Reference proteome</keyword>
<accession>A0ABP0R8E4</accession>
<dbReference type="InterPro" id="IPR024983">
    <property type="entry name" value="CHAT_dom"/>
</dbReference>
<dbReference type="SMART" id="SM00382">
    <property type="entry name" value="AAA"/>
    <property type="match status" value="1"/>
</dbReference>
<reference evidence="2 3" key="1">
    <citation type="submission" date="2024-02" db="EMBL/GenBank/DDBJ databases">
        <authorList>
            <person name="Chen Y."/>
            <person name="Shah S."/>
            <person name="Dougan E. K."/>
            <person name="Thang M."/>
            <person name="Chan C."/>
        </authorList>
    </citation>
    <scope>NUCLEOTIDE SEQUENCE [LARGE SCALE GENOMIC DNA]</scope>
</reference>
<dbReference type="Gene3D" id="3.40.50.300">
    <property type="entry name" value="P-loop containing nucleotide triphosphate hydrolases"/>
    <property type="match status" value="1"/>
</dbReference>
<sequence length="492" mass="54164">MLMELGEALHLKVATASNLAAVLTTEASAGSMLHLSLHCAENGQVLLLEDDRGGAHAFSLEDLRALLTATNGAARLQLVFLNACCSDLAGLVFLDAGAPHVVCCRGSVFDATASSFTKAFYRAFAAGKSVAQAFDLAKLEIRTAPQPGLRAEADKYLLLPEDDPTHHSCFCELSWSRGVAPRRCLLPAHVEDFCGRARDLWLLLQHLSSQRRCVLVHGAAQMGKSAVLSELARFAGAPGRSYENRVIYVALSEEAEETQSAEERLLRFLRQLARRLRHIEDPRVHVWEEPQAEALNMDLSAPSEAESFSRQIVQRLRELEGHHPVLMILDDLDSLMGENLEELRKILTELLLRTERLELLLSARQAPFQALGAHKVVGYQLEPLQPLDAARLFLWRVHRPLVFADFSVLPGDDAQGPSKMLPLIMNAQNRGVLLQELSGHPLLQWCGGCPGHLRAAADHVLPGSGTLWDIHQLLQAKAESGEWKKVESGTDD</sequence>
<protein>
    <recommendedName>
        <fullName evidence="1">AAA+ ATPase domain-containing protein</fullName>
    </recommendedName>
</protein>
<dbReference type="InterPro" id="IPR027417">
    <property type="entry name" value="P-loop_NTPase"/>
</dbReference>
<name>A0ABP0R8E4_9DINO</name>
<dbReference type="Pfam" id="PF13191">
    <property type="entry name" value="AAA_16"/>
    <property type="match status" value="1"/>
</dbReference>
<dbReference type="InterPro" id="IPR041664">
    <property type="entry name" value="AAA_16"/>
</dbReference>
<evidence type="ECO:0000313" key="2">
    <source>
        <dbReference type="EMBL" id="CAK9096410.1"/>
    </source>
</evidence>
<dbReference type="SUPFAM" id="SSF52540">
    <property type="entry name" value="P-loop containing nucleoside triphosphate hydrolases"/>
    <property type="match status" value="1"/>
</dbReference>
<evidence type="ECO:0000259" key="1">
    <source>
        <dbReference type="SMART" id="SM00382"/>
    </source>
</evidence>
<feature type="domain" description="AAA+ ATPase" evidence="1">
    <location>
        <begin position="210"/>
        <end position="407"/>
    </location>
</feature>
<dbReference type="Proteomes" id="UP001642484">
    <property type="component" value="Unassembled WGS sequence"/>
</dbReference>
<dbReference type="InterPro" id="IPR003593">
    <property type="entry name" value="AAA+_ATPase"/>
</dbReference>
<dbReference type="EMBL" id="CAXAMN010025595">
    <property type="protein sequence ID" value="CAK9096410.1"/>
    <property type="molecule type" value="Genomic_DNA"/>
</dbReference>
<gene>
    <name evidence="2" type="ORF">CCMP2556_LOCUS45840</name>
</gene>
<comment type="caution">
    <text evidence="2">The sequence shown here is derived from an EMBL/GenBank/DDBJ whole genome shotgun (WGS) entry which is preliminary data.</text>
</comment>